<dbReference type="CDD" id="cd08187">
    <property type="entry name" value="BDH"/>
    <property type="match status" value="1"/>
</dbReference>
<feature type="domain" description="Fe-containing alcohol dehydrogenase-like C-terminal" evidence="3">
    <location>
        <begin position="191"/>
        <end position="387"/>
    </location>
</feature>
<feature type="domain" description="Alcohol dehydrogenase iron-type/glycerol dehydrogenase GldA" evidence="2">
    <location>
        <begin position="10"/>
        <end position="180"/>
    </location>
</feature>
<dbReference type="OrthoDB" id="9801156at2"/>
<dbReference type="GO" id="GO:0008106">
    <property type="term" value="F:alcohol dehydrogenase (NADP+) activity"/>
    <property type="evidence" value="ECO:0007669"/>
    <property type="project" value="TreeGrafter"/>
</dbReference>
<dbReference type="Gene3D" id="1.20.1090.10">
    <property type="entry name" value="Dehydroquinate synthase-like - alpha domain"/>
    <property type="match status" value="1"/>
</dbReference>
<evidence type="ECO:0000256" key="1">
    <source>
        <dbReference type="ARBA" id="ARBA00023002"/>
    </source>
</evidence>
<dbReference type="GO" id="GO:1990002">
    <property type="term" value="F:methylglyoxal reductase (NADPH) (acetol producing) activity"/>
    <property type="evidence" value="ECO:0007669"/>
    <property type="project" value="TreeGrafter"/>
</dbReference>
<dbReference type="Pfam" id="PF00465">
    <property type="entry name" value="Fe-ADH"/>
    <property type="match status" value="1"/>
</dbReference>
<proteinExistence type="predicted"/>
<dbReference type="AlphaFoldDB" id="A0A1M6DN77"/>
<gene>
    <name evidence="4" type="ORF">SAMN02746098_04571</name>
</gene>
<dbReference type="SUPFAM" id="SSF56796">
    <property type="entry name" value="Dehydroquinate synthase-like"/>
    <property type="match status" value="1"/>
</dbReference>
<dbReference type="InterPro" id="IPR001670">
    <property type="entry name" value="ADH_Fe/GldA"/>
</dbReference>
<dbReference type="GO" id="GO:0046872">
    <property type="term" value="F:metal ion binding"/>
    <property type="evidence" value="ECO:0007669"/>
    <property type="project" value="InterPro"/>
</dbReference>
<dbReference type="InterPro" id="IPR056798">
    <property type="entry name" value="ADH_Fe_C"/>
</dbReference>
<evidence type="ECO:0000313" key="4">
    <source>
        <dbReference type="EMBL" id="SHI74686.1"/>
    </source>
</evidence>
<dbReference type="GO" id="GO:0005829">
    <property type="term" value="C:cytosol"/>
    <property type="evidence" value="ECO:0007669"/>
    <property type="project" value="TreeGrafter"/>
</dbReference>
<evidence type="ECO:0000313" key="5">
    <source>
        <dbReference type="Proteomes" id="UP000183954"/>
    </source>
</evidence>
<dbReference type="Proteomes" id="UP000183954">
    <property type="component" value="Unassembled WGS sequence"/>
</dbReference>
<evidence type="ECO:0000259" key="2">
    <source>
        <dbReference type="Pfam" id="PF00465"/>
    </source>
</evidence>
<sequence length="389" mass="42666">MNNFVFENSTKVYFGKGCVKEYLADALRSYGNNVLLAYGGGSIKKNGIYDEVTAILETEGKNIIEFSNIMANPTYEKVLEGAKLAKENQVDVILGVGGGSVMDCCKAVAMAAVSQEDVWGNFWARPGIVDFEPLPLGVIVTVSGTGSEMNGGAVITNEEVKVKTGRDYPKCNPKFAMMNPEYTFTVSPKQTASGGLDILSHIMEIYFSEPNEDNVSDGISEALMKSVIRNLPIALKNPSNYTARSNLMWASTMAENRIIKLGKKTDFQAHQIEHQLGAYTDCNHGYGLAVLHPVYYRHIYKHGLSKFAGFATHVWGISSDGKTEEQLAAEGVEALAEFIREIGLPTTLRELGLTDKAMLKEIADSCNISSGSYRRMTQEEILDILTECF</sequence>
<keyword evidence="1" id="KW-0560">Oxidoreductase</keyword>
<dbReference type="FunFam" id="3.40.50.1970:FF:000003">
    <property type="entry name" value="Alcohol dehydrogenase, iron-containing"/>
    <property type="match status" value="1"/>
</dbReference>
<dbReference type="RefSeq" id="WP_073032461.1">
    <property type="nucleotide sequence ID" value="NZ_FQXJ01000024.1"/>
</dbReference>
<evidence type="ECO:0000259" key="3">
    <source>
        <dbReference type="Pfam" id="PF25137"/>
    </source>
</evidence>
<dbReference type="InterPro" id="IPR044731">
    <property type="entry name" value="BDH-like"/>
</dbReference>
<dbReference type="STRING" id="1121420.SAMN02746098_04571"/>
<dbReference type="Pfam" id="PF25137">
    <property type="entry name" value="ADH_Fe_C"/>
    <property type="match status" value="1"/>
</dbReference>
<dbReference type="EMBL" id="FQXJ01000024">
    <property type="protein sequence ID" value="SHI74686.1"/>
    <property type="molecule type" value="Genomic_DNA"/>
</dbReference>
<organism evidence="4 5">
    <name type="scientific">Desulfosporosinus lacus DSM 15449</name>
    <dbReference type="NCBI Taxonomy" id="1121420"/>
    <lineage>
        <taxon>Bacteria</taxon>
        <taxon>Bacillati</taxon>
        <taxon>Bacillota</taxon>
        <taxon>Clostridia</taxon>
        <taxon>Eubacteriales</taxon>
        <taxon>Desulfitobacteriaceae</taxon>
        <taxon>Desulfosporosinus</taxon>
    </lineage>
</organism>
<protein>
    <submittedName>
        <fullName evidence="4">Alcohol dehydrogenase YqhD, Fe-dependent ADH family</fullName>
    </submittedName>
</protein>
<reference evidence="5" key="1">
    <citation type="submission" date="2016-11" db="EMBL/GenBank/DDBJ databases">
        <authorList>
            <person name="Varghese N."/>
            <person name="Submissions S."/>
        </authorList>
    </citation>
    <scope>NUCLEOTIDE SEQUENCE [LARGE SCALE GENOMIC DNA]</scope>
    <source>
        <strain evidence="5">DSM 15449</strain>
    </source>
</reference>
<dbReference type="GO" id="GO:1990362">
    <property type="term" value="F:butanol dehydrogenase (NAD+) activity"/>
    <property type="evidence" value="ECO:0007669"/>
    <property type="project" value="InterPro"/>
</dbReference>
<name>A0A1M6DN77_9FIRM</name>
<dbReference type="PANTHER" id="PTHR43633:SF1">
    <property type="entry name" value="ALCOHOL DEHYDROGENASE YQHD"/>
    <property type="match status" value="1"/>
</dbReference>
<dbReference type="PANTHER" id="PTHR43633">
    <property type="entry name" value="ALCOHOL DEHYDROGENASE YQHD"/>
    <property type="match status" value="1"/>
</dbReference>
<keyword evidence="5" id="KW-1185">Reference proteome</keyword>
<dbReference type="Gene3D" id="3.40.50.1970">
    <property type="match status" value="1"/>
</dbReference>
<accession>A0A1M6DN77</accession>